<name>A0A0N1H6I6_9EURO</name>
<protein>
    <recommendedName>
        <fullName evidence="2">UBA domain-containing protein</fullName>
    </recommendedName>
</protein>
<feature type="compositionally biased region" description="Polar residues" evidence="1">
    <location>
        <begin position="10"/>
        <end position="34"/>
    </location>
</feature>
<dbReference type="Gene3D" id="1.10.8.10">
    <property type="entry name" value="DNA helicase RuvA subunit, C-terminal domain"/>
    <property type="match status" value="1"/>
</dbReference>
<dbReference type="OrthoDB" id="1717591at2759"/>
<dbReference type="PROSITE" id="PS50030">
    <property type="entry name" value="UBA"/>
    <property type="match status" value="1"/>
</dbReference>
<feature type="region of interest" description="Disordered" evidence="1">
    <location>
        <begin position="352"/>
        <end position="417"/>
    </location>
</feature>
<feature type="compositionally biased region" description="Basic and acidic residues" evidence="1">
    <location>
        <begin position="290"/>
        <end position="299"/>
    </location>
</feature>
<proteinExistence type="predicted"/>
<comment type="caution">
    <text evidence="3">The sequence shown here is derived from an EMBL/GenBank/DDBJ whole genome shotgun (WGS) entry which is preliminary data.</text>
</comment>
<reference evidence="3 4" key="1">
    <citation type="submission" date="2015-06" db="EMBL/GenBank/DDBJ databases">
        <title>Draft genome of the ant-associated black yeast Phialophora attae CBS 131958.</title>
        <authorList>
            <person name="Moreno L.F."/>
            <person name="Stielow B.J."/>
            <person name="de Hoog S."/>
            <person name="Vicente V.A."/>
            <person name="Weiss V.A."/>
            <person name="de Vries M."/>
            <person name="Cruz L.M."/>
            <person name="Souza E.M."/>
        </authorList>
    </citation>
    <scope>NUCLEOTIDE SEQUENCE [LARGE SCALE GENOMIC DNA]</scope>
    <source>
        <strain evidence="3 4">CBS 131958</strain>
    </source>
</reference>
<keyword evidence="4" id="KW-1185">Reference proteome</keyword>
<dbReference type="Pfam" id="PF00627">
    <property type="entry name" value="UBA"/>
    <property type="match status" value="1"/>
</dbReference>
<evidence type="ECO:0000313" key="3">
    <source>
        <dbReference type="EMBL" id="KPI37847.1"/>
    </source>
</evidence>
<dbReference type="InterPro" id="IPR009060">
    <property type="entry name" value="UBA-like_sf"/>
</dbReference>
<evidence type="ECO:0000259" key="2">
    <source>
        <dbReference type="PROSITE" id="PS50030"/>
    </source>
</evidence>
<feature type="compositionally biased region" description="Polar residues" evidence="1">
    <location>
        <begin position="62"/>
        <end position="88"/>
    </location>
</feature>
<dbReference type="VEuPathDB" id="FungiDB:AB675_3103"/>
<evidence type="ECO:0000256" key="1">
    <source>
        <dbReference type="SAM" id="MobiDB-lite"/>
    </source>
</evidence>
<evidence type="ECO:0000313" key="4">
    <source>
        <dbReference type="Proteomes" id="UP000038010"/>
    </source>
</evidence>
<dbReference type="InterPro" id="IPR015940">
    <property type="entry name" value="UBA"/>
</dbReference>
<organism evidence="3 4">
    <name type="scientific">Cyphellophora attinorum</name>
    <dbReference type="NCBI Taxonomy" id="1664694"/>
    <lineage>
        <taxon>Eukaryota</taxon>
        <taxon>Fungi</taxon>
        <taxon>Dikarya</taxon>
        <taxon>Ascomycota</taxon>
        <taxon>Pezizomycotina</taxon>
        <taxon>Eurotiomycetes</taxon>
        <taxon>Chaetothyriomycetidae</taxon>
        <taxon>Chaetothyriales</taxon>
        <taxon>Cyphellophoraceae</taxon>
        <taxon>Cyphellophora</taxon>
    </lineage>
</organism>
<sequence>MDDLAGIDWSKNTSNQKPPAANYTLNNTSFSSLRPTPPVSGRATPLSGNAPSIKPLSKPATPAQSGDNFANLVSWSSNPSNTKLSLQEQQKKLAEARLQSGHPKQTLGSNHWAGADDAVWNSLGSGRSTPAPSAQQNGSTAPRSGGNDEDDLFADFNAHKAQTAKSPECRPAPAAAKASQDFPDDDDPFGLAGLQQKTVSRQETTSTMHSDDDDVLGLLGKPVDLSRRRPDQEEPQRPKPKGTSSEHPQDKAIAELVDMGFPAEKAKAALETTDSGFDVQAAVGYLLNSAHEEARERSQSRNQAANGQSNNASSTGRGGLMQRRQQQIEKDPSQVAADIGASFFKTANSLWKQGQKKVQQAVQEFNSDSESGSQPKWMREAGQQEGSGGQKDNALPTRRRPTSSSGKRKEADVTDEA</sequence>
<dbReference type="SMART" id="SM00165">
    <property type="entry name" value="UBA"/>
    <property type="match status" value="1"/>
</dbReference>
<dbReference type="SUPFAM" id="SSF46934">
    <property type="entry name" value="UBA-like"/>
    <property type="match status" value="1"/>
</dbReference>
<feature type="compositionally biased region" description="Basic and acidic residues" evidence="1">
    <location>
        <begin position="224"/>
        <end position="237"/>
    </location>
</feature>
<gene>
    <name evidence="3" type="ORF">AB675_3103</name>
</gene>
<feature type="domain" description="UBA" evidence="2">
    <location>
        <begin position="247"/>
        <end position="289"/>
    </location>
</feature>
<feature type="region of interest" description="Disordered" evidence="1">
    <location>
        <begin position="290"/>
        <end position="334"/>
    </location>
</feature>
<dbReference type="AlphaFoldDB" id="A0A0N1H6I6"/>
<feature type="compositionally biased region" description="Polar residues" evidence="1">
    <location>
        <begin position="122"/>
        <end position="142"/>
    </location>
</feature>
<dbReference type="RefSeq" id="XP_017997810.1">
    <property type="nucleotide sequence ID" value="XM_018143128.1"/>
</dbReference>
<feature type="compositionally biased region" description="Polar residues" evidence="1">
    <location>
        <begin position="364"/>
        <end position="374"/>
    </location>
</feature>
<feature type="region of interest" description="Disordered" evidence="1">
    <location>
        <begin position="1"/>
        <end position="259"/>
    </location>
</feature>
<accession>A0A0N1H6I6</accession>
<feature type="compositionally biased region" description="Basic and acidic residues" evidence="1">
    <location>
        <begin position="407"/>
        <end position="417"/>
    </location>
</feature>
<dbReference type="Proteomes" id="UP000038010">
    <property type="component" value="Unassembled WGS sequence"/>
</dbReference>
<feature type="compositionally biased region" description="Low complexity" evidence="1">
    <location>
        <begin position="300"/>
        <end position="325"/>
    </location>
</feature>
<feature type="compositionally biased region" description="Polar residues" evidence="1">
    <location>
        <begin position="195"/>
        <end position="208"/>
    </location>
</feature>
<dbReference type="EMBL" id="LFJN01000021">
    <property type="protein sequence ID" value="KPI37847.1"/>
    <property type="molecule type" value="Genomic_DNA"/>
</dbReference>
<dbReference type="GeneID" id="28735008"/>
<feature type="compositionally biased region" description="Low complexity" evidence="1">
    <location>
        <begin position="352"/>
        <end position="363"/>
    </location>
</feature>